<dbReference type="SUPFAM" id="SSF74650">
    <property type="entry name" value="Galactose mutarotase-like"/>
    <property type="match status" value="1"/>
</dbReference>
<name>A0A9N9LEK1_9HELO</name>
<evidence type="ECO:0000256" key="4">
    <source>
        <dbReference type="ARBA" id="ARBA00007806"/>
    </source>
</evidence>
<dbReference type="GO" id="GO:0000272">
    <property type="term" value="P:polysaccharide catabolic process"/>
    <property type="evidence" value="ECO:0007669"/>
    <property type="project" value="UniProtKB-KW"/>
</dbReference>
<dbReference type="Gene3D" id="3.20.20.80">
    <property type="entry name" value="Glycosidases"/>
    <property type="match status" value="2"/>
</dbReference>
<dbReference type="PANTHER" id="PTHR22762:SF67">
    <property type="entry name" value="ALPHA_BETA-GLUCOSIDASE AGDC-RELATED"/>
    <property type="match status" value="1"/>
</dbReference>
<keyword evidence="18" id="KW-1133">Transmembrane helix</keyword>
<dbReference type="GO" id="GO:0071555">
    <property type="term" value="P:cell wall organization"/>
    <property type="evidence" value="ECO:0007669"/>
    <property type="project" value="UniProtKB-KW"/>
</dbReference>
<evidence type="ECO:0000256" key="2">
    <source>
        <dbReference type="ARBA" id="ARBA00001657"/>
    </source>
</evidence>
<evidence type="ECO:0000256" key="1">
    <source>
        <dbReference type="ARBA" id="ARBA00000448"/>
    </source>
</evidence>
<evidence type="ECO:0000313" key="23">
    <source>
        <dbReference type="Proteomes" id="UP000701801"/>
    </source>
</evidence>
<dbReference type="OrthoDB" id="5839090at2759"/>
<dbReference type="InterPro" id="IPR048395">
    <property type="entry name" value="Glyco_hydro_31_C"/>
</dbReference>
<comment type="subcellular location">
    <subcellularLocation>
        <location evidence="3">Secreted</location>
    </subcellularLocation>
</comment>
<evidence type="ECO:0000256" key="12">
    <source>
        <dbReference type="ARBA" id="ARBA00023277"/>
    </source>
</evidence>
<evidence type="ECO:0000259" key="19">
    <source>
        <dbReference type="Pfam" id="PF01055"/>
    </source>
</evidence>
<keyword evidence="9" id="KW-0732">Signal</keyword>
<feature type="transmembrane region" description="Helical" evidence="18">
    <location>
        <begin position="45"/>
        <end position="67"/>
    </location>
</feature>
<evidence type="ECO:0000256" key="13">
    <source>
        <dbReference type="ARBA" id="ARBA00023295"/>
    </source>
</evidence>
<keyword evidence="13 17" id="KW-0326">Glycosidase</keyword>
<organism evidence="22 23">
    <name type="scientific">Hymenoscyphus albidus</name>
    <dbReference type="NCBI Taxonomy" id="595503"/>
    <lineage>
        <taxon>Eukaryota</taxon>
        <taxon>Fungi</taxon>
        <taxon>Dikarya</taxon>
        <taxon>Ascomycota</taxon>
        <taxon>Pezizomycotina</taxon>
        <taxon>Leotiomycetes</taxon>
        <taxon>Helotiales</taxon>
        <taxon>Helotiaceae</taxon>
        <taxon>Hymenoscyphus</taxon>
    </lineage>
</organism>
<evidence type="ECO:0000256" key="16">
    <source>
        <dbReference type="ARBA" id="ARBA00025512"/>
    </source>
</evidence>
<feature type="domain" description="Glycosyl hydrolase family 31 C-terminal" evidence="21">
    <location>
        <begin position="765"/>
        <end position="853"/>
    </location>
</feature>
<evidence type="ECO:0000256" key="9">
    <source>
        <dbReference type="ARBA" id="ARBA00022729"/>
    </source>
</evidence>
<dbReference type="GO" id="GO:0030246">
    <property type="term" value="F:carbohydrate binding"/>
    <property type="evidence" value="ECO:0007669"/>
    <property type="project" value="InterPro"/>
</dbReference>
<comment type="function">
    <text evidence="16">Glucosidase involved in the degradation of cellulosic biomass. Has both alpha- and beta-glucosidase activity.</text>
</comment>
<dbReference type="CDD" id="cd06602">
    <property type="entry name" value="GH31_MGAM_SI_GAA"/>
    <property type="match status" value="1"/>
</dbReference>
<dbReference type="GO" id="GO:0005576">
    <property type="term" value="C:extracellular region"/>
    <property type="evidence" value="ECO:0007669"/>
    <property type="project" value="UniProtKB-SubCell"/>
</dbReference>
<dbReference type="PANTHER" id="PTHR22762">
    <property type="entry name" value="ALPHA-GLUCOSIDASE"/>
    <property type="match status" value="1"/>
</dbReference>
<dbReference type="Pfam" id="PF21365">
    <property type="entry name" value="Glyco_hydro_31_3rd"/>
    <property type="match status" value="1"/>
</dbReference>
<dbReference type="CDD" id="cd14752">
    <property type="entry name" value="GH31_N"/>
    <property type="match status" value="1"/>
</dbReference>
<dbReference type="SUPFAM" id="SSF51011">
    <property type="entry name" value="Glycosyl hydrolase domain"/>
    <property type="match status" value="1"/>
</dbReference>
<evidence type="ECO:0000256" key="14">
    <source>
        <dbReference type="ARBA" id="ARBA00023316"/>
    </source>
</evidence>
<keyword evidence="18" id="KW-0472">Membrane</keyword>
<keyword evidence="12" id="KW-0119">Carbohydrate metabolism</keyword>
<evidence type="ECO:0000256" key="15">
    <source>
        <dbReference type="ARBA" id="ARBA00023326"/>
    </source>
</evidence>
<dbReference type="EC" id="3.2.1.20" evidence="5"/>
<feature type="domain" description="Glycoside hydrolase family 31 TIM barrel" evidence="19">
    <location>
        <begin position="324"/>
        <end position="757"/>
    </location>
</feature>
<keyword evidence="8" id="KW-0964">Secreted</keyword>
<sequence length="973" mass="108190">MLEAAQDNKLVMSCGAAVTRNFSRKNGIKCRYSCSRKGTIGSLRWPSFSLAMILSPLSGLVGFAAAIPSSVGSRALSTSDDLLVSCPGYTASNVIITGSGLTADLALAGTACNVYGEDLTSLTLQVVYETNDRIHVKIQDAANSVYQVPESVFPRPTEQAGNSSVSILFKYTESPFSFSVVRAQSGEILFDTSAASLVFESQYLRLRTALPDSPNLYGMGEHADPFRLNTTNYIRTLWSQDAYGIPAGANLYGNHPVYFDHRLTGTHGVFFLNSNGMDVKINNTDGKNQYLEYNTLGGVLDFYFMAGPTPIEVSKQYAEVAGLPAMQSYWSFGYHNCRYGYQDAFEVAEVVYNYSSAGIPLETMWTDIDYMDRRMVFSLDPERFPLKMVRDLNHYLHSHNQKYIVMVDPAVAYADYPAYQNGVENDIWLKRSNGSEWLGVVWPGVTVFPDWFHENVQEYWNDEFTSFFSPENGVDIDGLWIDMNEPSNFPCNFPCDNPFQSAIGYPPTPPEVRTPPRPLPGFSCDFQPPGTACNETQKRAFTEVQELRSSPQIQERRSSGQQLGLPGRDLLYPKYAIHNAAAFTVEDNALGGGISNKTVNTDVIHQNGLAMYDTHNLYGTMMSTASRDAMEHRRPSERPLIITRSTFAGAGTKVGHWTGDNVSSWEKYRISIASMMAFASIYQIPMVGSDVCGFADNTTEQLCARWAALGAFSPFYRNHNGFVPNIPQEFYRWESVTASAKKAIDIRYRLMDYIYTALYHQTQDGTPIINPLFYLYPQDTNTFGNDLQYFYGPSLLVSPVTEEDSTSVQAYFPKDIFYDFYTHARIEGQGAVIPLTNIDVKTIPLYYRGGVIVPQRMNSTMTTTELRKQDFEIIVPVGSDGTAAGELYLDDGISLVQKATTYVKFNFDGSVFTMQGNYGYGLGVKIARIVFLGVGDKTNATVSADQLKSVETGNRVEVVIGKELNADFSTSVN</sequence>
<keyword evidence="11" id="KW-0325">Glycoprotein</keyword>
<dbReference type="Gene3D" id="2.60.40.1180">
    <property type="entry name" value="Golgi alpha-mannosidase II"/>
    <property type="match status" value="2"/>
</dbReference>
<keyword evidence="10 17" id="KW-0378">Hydrolase</keyword>
<evidence type="ECO:0000259" key="20">
    <source>
        <dbReference type="Pfam" id="PF13802"/>
    </source>
</evidence>
<comment type="caution">
    <text evidence="22">The sequence shown here is derived from an EMBL/GenBank/DDBJ whole genome shotgun (WGS) entry which is preliminary data.</text>
</comment>
<dbReference type="EC" id="3.2.1.21" evidence="6"/>
<evidence type="ECO:0000256" key="7">
    <source>
        <dbReference type="ARBA" id="ARBA00014002"/>
    </source>
</evidence>
<protein>
    <recommendedName>
        <fullName evidence="7">Probable alpha/beta-glucosidase agdC</fullName>
        <ecNumber evidence="5">3.2.1.20</ecNumber>
        <ecNumber evidence="6">3.2.1.21</ecNumber>
    </recommendedName>
</protein>
<gene>
    <name evidence="22" type="ORF">HYALB_00001381</name>
</gene>
<feature type="domain" description="Glycoside hydrolase family 31 N-terminal" evidence="20">
    <location>
        <begin position="171"/>
        <end position="276"/>
    </location>
</feature>
<evidence type="ECO:0000256" key="17">
    <source>
        <dbReference type="RuleBase" id="RU361185"/>
    </source>
</evidence>
<evidence type="ECO:0000313" key="22">
    <source>
        <dbReference type="EMBL" id="CAG8971217.1"/>
    </source>
</evidence>
<reference evidence="22" key="1">
    <citation type="submission" date="2021-07" db="EMBL/GenBank/DDBJ databases">
        <authorList>
            <person name="Durling M."/>
        </authorList>
    </citation>
    <scope>NUCLEOTIDE SEQUENCE</scope>
</reference>
<dbReference type="InterPro" id="IPR013780">
    <property type="entry name" value="Glyco_hydro_b"/>
</dbReference>
<dbReference type="SUPFAM" id="SSF51445">
    <property type="entry name" value="(Trans)glycosidases"/>
    <property type="match status" value="1"/>
</dbReference>
<dbReference type="AlphaFoldDB" id="A0A9N9LEK1"/>
<dbReference type="EMBL" id="CAJVRM010000015">
    <property type="protein sequence ID" value="CAG8971217.1"/>
    <property type="molecule type" value="Genomic_DNA"/>
</dbReference>
<comment type="catalytic activity">
    <reaction evidence="2">
        <text>Hydrolysis of terminal, non-reducing (1-&gt;4)-linked alpha-D-glucose residues with release of alpha-D-glucose.</text>
        <dbReference type="EC" id="3.2.1.20"/>
    </reaction>
</comment>
<dbReference type="PROSITE" id="PS00129">
    <property type="entry name" value="GLYCOSYL_HYDROL_F31_1"/>
    <property type="match status" value="1"/>
</dbReference>
<proteinExistence type="inferred from homology"/>
<keyword evidence="18" id="KW-0812">Transmembrane</keyword>
<dbReference type="GO" id="GO:0008422">
    <property type="term" value="F:beta-glucosidase activity"/>
    <property type="evidence" value="ECO:0007669"/>
    <property type="project" value="UniProtKB-EC"/>
</dbReference>
<dbReference type="InterPro" id="IPR030458">
    <property type="entry name" value="Glyco_hydro_31_AS"/>
</dbReference>
<dbReference type="Pfam" id="PF01055">
    <property type="entry name" value="Glyco_hydro_31_2nd"/>
    <property type="match status" value="1"/>
</dbReference>
<accession>A0A9N9LEK1</accession>
<evidence type="ECO:0000256" key="18">
    <source>
        <dbReference type="SAM" id="Phobius"/>
    </source>
</evidence>
<evidence type="ECO:0000256" key="8">
    <source>
        <dbReference type="ARBA" id="ARBA00022525"/>
    </source>
</evidence>
<keyword evidence="15" id="KW-0624">Polysaccharide degradation</keyword>
<dbReference type="InterPro" id="IPR000322">
    <property type="entry name" value="Glyco_hydro_31_TIM"/>
</dbReference>
<keyword evidence="14" id="KW-0961">Cell wall biogenesis/degradation</keyword>
<dbReference type="InterPro" id="IPR017853">
    <property type="entry name" value="GH"/>
</dbReference>
<comment type="catalytic activity">
    <reaction evidence="1">
        <text>Hydrolysis of terminal, non-reducing beta-D-glucosyl residues with release of beta-D-glucose.</text>
        <dbReference type="EC" id="3.2.1.21"/>
    </reaction>
</comment>
<dbReference type="InterPro" id="IPR011013">
    <property type="entry name" value="Gal_mutarotase_sf_dom"/>
</dbReference>
<evidence type="ECO:0000256" key="10">
    <source>
        <dbReference type="ARBA" id="ARBA00022801"/>
    </source>
</evidence>
<dbReference type="GO" id="GO:0004558">
    <property type="term" value="F:alpha-1,4-glucosidase activity"/>
    <property type="evidence" value="ECO:0007669"/>
    <property type="project" value="UniProtKB-EC"/>
</dbReference>
<dbReference type="Gene3D" id="2.60.40.1760">
    <property type="entry name" value="glycosyl hydrolase (family 31)"/>
    <property type="match status" value="1"/>
</dbReference>
<comment type="similarity">
    <text evidence="4 17">Belongs to the glycosyl hydrolase 31 family.</text>
</comment>
<keyword evidence="23" id="KW-1185">Reference proteome</keyword>
<dbReference type="Pfam" id="PF13802">
    <property type="entry name" value="Gal_mutarotas_2"/>
    <property type="match status" value="1"/>
</dbReference>
<evidence type="ECO:0000256" key="6">
    <source>
        <dbReference type="ARBA" id="ARBA00012744"/>
    </source>
</evidence>
<evidence type="ECO:0000256" key="3">
    <source>
        <dbReference type="ARBA" id="ARBA00004613"/>
    </source>
</evidence>
<evidence type="ECO:0000259" key="21">
    <source>
        <dbReference type="Pfam" id="PF21365"/>
    </source>
</evidence>
<dbReference type="Proteomes" id="UP000701801">
    <property type="component" value="Unassembled WGS sequence"/>
</dbReference>
<evidence type="ECO:0000256" key="11">
    <source>
        <dbReference type="ARBA" id="ARBA00023180"/>
    </source>
</evidence>
<evidence type="ECO:0000256" key="5">
    <source>
        <dbReference type="ARBA" id="ARBA00012741"/>
    </source>
</evidence>
<dbReference type="InterPro" id="IPR025887">
    <property type="entry name" value="Glyco_hydro_31_N_dom"/>
</dbReference>